<evidence type="ECO:0000313" key="2">
    <source>
        <dbReference type="EMBL" id="GKX62919.1"/>
    </source>
</evidence>
<proteinExistence type="predicted"/>
<reference evidence="2" key="1">
    <citation type="submission" date="2022-06" db="EMBL/GenBank/DDBJ databases">
        <title>Draft genome sequences of Pragia fontium str. JCM24417.</title>
        <authorList>
            <person name="Wakabayashi Y."/>
            <person name="Kojima K."/>
        </authorList>
    </citation>
    <scope>NUCLEOTIDE SEQUENCE</scope>
    <source>
        <strain evidence="2">JCM 24417</strain>
    </source>
</reference>
<dbReference type="InterPro" id="IPR043847">
    <property type="entry name" value="DUF5862"/>
</dbReference>
<keyword evidence="3" id="KW-1185">Reference proteome</keyword>
<evidence type="ECO:0000313" key="3">
    <source>
        <dbReference type="Proteomes" id="UP001059610"/>
    </source>
</evidence>
<dbReference type="EMBL" id="BRLJ01000003">
    <property type="protein sequence ID" value="GKX62919.1"/>
    <property type="molecule type" value="Genomic_DNA"/>
</dbReference>
<organism evidence="2 3">
    <name type="scientific">Pragia fontium</name>
    <dbReference type="NCBI Taxonomy" id="82985"/>
    <lineage>
        <taxon>Bacteria</taxon>
        <taxon>Pseudomonadati</taxon>
        <taxon>Pseudomonadota</taxon>
        <taxon>Gammaproteobacteria</taxon>
        <taxon>Enterobacterales</taxon>
        <taxon>Budviciaceae</taxon>
        <taxon>Pragia</taxon>
    </lineage>
</organism>
<accession>A0ABQ5LH76</accession>
<dbReference type="Pfam" id="PF19180">
    <property type="entry name" value="DUF5862"/>
    <property type="match status" value="1"/>
</dbReference>
<comment type="caution">
    <text evidence="2">The sequence shown here is derived from an EMBL/GenBank/DDBJ whole genome shotgun (WGS) entry which is preliminary data.</text>
</comment>
<feature type="domain" description="DUF5862" evidence="1">
    <location>
        <begin position="26"/>
        <end position="94"/>
    </location>
</feature>
<evidence type="ECO:0000259" key="1">
    <source>
        <dbReference type="Pfam" id="PF19180"/>
    </source>
</evidence>
<dbReference type="RefSeq" id="WP_053007521.1">
    <property type="nucleotide sequence ID" value="NZ_BRLJ01000003.1"/>
</dbReference>
<sequence length="108" mass="10735">MRELQNNEVEMVSGAWTSGITDSIEGFLWGVGDGVTTGIAIGGTATASGGLGFGVIGQAVGGLLVGPIVGGIFGGLAGLAFGKDEVKNTLAHYRENIGRGKASGQSII</sequence>
<protein>
    <recommendedName>
        <fullName evidence="1">DUF5862 domain-containing protein</fullName>
    </recommendedName>
</protein>
<name>A0ABQ5LH76_9GAMM</name>
<gene>
    <name evidence="2" type="ORF">SOASR032_14880</name>
</gene>
<dbReference type="Proteomes" id="UP001059610">
    <property type="component" value="Unassembled WGS sequence"/>
</dbReference>